<dbReference type="Gene3D" id="1.25.10.10">
    <property type="entry name" value="Leucine-rich Repeat Variant"/>
    <property type="match status" value="1"/>
</dbReference>
<dbReference type="InterPro" id="IPR000225">
    <property type="entry name" value="Armadillo"/>
</dbReference>
<proteinExistence type="predicted"/>
<gene>
    <name evidence="1" type="ORF">TSPGSL018_22621</name>
</gene>
<organism evidence="1">
    <name type="scientific">Tetraselmis sp. GSL018</name>
    <dbReference type="NCBI Taxonomy" id="582737"/>
    <lineage>
        <taxon>Eukaryota</taxon>
        <taxon>Viridiplantae</taxon>
        <taxon>Chlorophyta</taxon>
        <taxon>core chlorophytes</taxon>
        <taxon>Chlorodendrophyceae</taxon>
        <taxon>Chlorodendrales</taxon>
        <taxon>Chlorodendraceae</taxon>
        <taxon>Tetraselmis</taxon>
    </lineage>
</organism>
<evidence type="ECO:0000313" key="1">
    <source>
        <dbReference type="EMBL" id="JAC75604.1"/>
    </source>
</evidence>
<reference evidence="1" key="1">
    <citation type="submission" date="2014-05" db="EMBL/GenBank/DDBJ databases">
        <title>The transcriptome of the halophilic microalga Tetraselmis sp. GSL018 isolated from the Great Salt Lake, Utah.</title>
        <authorList>
            <person name="Jinkerson R.E."/>
            <person name="D'Adamo S."/>
            <person name="Posewitz M.C."/>
        </authorList>
    </citation>
    <scope>NUCLEOTIDE SEQUENCE</scope>
    <source>
        <strain evidence="1">GSL018</strain>
    </source>
</reference>
<protein>
    <submittedName>
        <fullName evidence="1">Uncharacterized protein</fullName>
    </submittedName>
</protein>
<name>A0A061RY06_9CHLO</name>
<dbReference type="InterPro" id="IPR011989">
    <property type="entry name" value="ARM-like"/>
</dbReference>
<feature type="non-terminal residue" evidence="1">
    <location>
        <position position="1"/>
    </location>
</feature>
<dbReference type="SMART" id="SM00185">
    <property type="entry name" value="ARM"/>
    <property type="match status" value="1"/>
</dbReference>
<feature type="non-terminal residue" evidence="1">
    <location>
        <position position="171"/>
    </location>
</feature>
<dbReference type="Pfam" id="PF00514">
    <property type="entry name" value="Arm"/>
    <property type="match status" value="1"/>
</dbReference>
<dbReference type="EMBL" id="GBEZ01010035">
    <property type="protein sequence ID" value="JAC75604.1"/>
    <property type="molecule type" value="Transcribed_RNA"/>
</dbReference>
<accession>A0A061RY06</accession>
<dbReference type="InterPro" id="IPR016024">
    <property type="entry name" value="ARM-type_fold"/>
</dbReference>
<sequence length="171" mass="19294">RIVLRMLRWLRMHNHPANVSGVSHRFQLYVALCYMDMCTCANDEEQRRQEIIQHGGIPSLLALLGATHPVFRTQAAGVLANLMLECPEAKEQVSAASYSGKRLADRLEPEASALTQQASRALVNMFVDPPVPQVFLYNRRCEVALPDLRSGPWCLQEYTLRGEAFTELEIV</sequence>
<dbReference type="SUPFAM" id="SSF48371">
    <property type="entry name" value="ARM repeat"/>
    <property type="match status" value="1"/>
</dbReference>
<dbReference type="AlphaFoldDB" id="A0A061RY06"/>